<name>A0ABR0JJ70_9EURO</name>
<organism evidence="2 3">
    <name type="scientific">Exophiala sideris</name>
    <dbReference type="NCBI Taxonomy" id="1016849"/>
    <lineage>
        <taxon>Eukaryota</taxon>
        <taxon>Fungi</taxon>
        <taxon>Dikarya</taxon>
        <taxon>Ascomycota</taxon>
        <taxon>Pezizomycotina</taxon>
        <taxon>Eurotiomycetes</taxon>
        <taxon>Chaetothyriomycetidae</taxon>
        <taxon>Chaetothyriales</taxon>
        <taxon>Herpotrichiellaceae</taxon>
        <taxon>Exophiala</taxon>
    </lineage>
</organism>
<protein>
    <submittedName>
        <fullName evidence="2">Uncharacterized protein</fullName>
    </submittedName>
</protein>
<reference evidence="2 3" key="1">
    <citation type="submission" date="2023-08" db="EMBL/GenBank/DDBJ databases">
        <title>Black Yeasts Isolated from many extreme environments.</title>
        <authorList>
            <person name="Coleine C."/>
            <person name="Stajich J.E."/>
            <person name="Selbmann L."/>
        </authorList>
    </citation>
    <scope>NUCLEOTIDE SEQUENCE [LARGE SCALE GENOMIC DNA]</scope>
    <source>
        <strain evidence="2 3">CCFEE 6328</strain>
    </source>
</reference>
<accession>A0ABR0JJ70</accession>
<keyword evidence="3" id="KW-1185">Reference proteome</keyword>
<feature type="region of interest" description="Disordered" evidence="1">
    <location>
        <begin position="281"/>
        <end position="342"/>
    </location>
</feature>
<dbReference type="EMBL" id="JAVRRF010000004">
    <property type="protein sequence ID" value="KAK5066020.1"/>
    <property type="molecule type" value="Genomic_DNA"/>
</dbReference>
<feature type="compositionally biased region" description="Low complexity" evidence="1">
    <location>
        <begin position="322"/>
        <end position="339"/>
    </location>
</feature>
<comment type="caution">
    <text evidence="2">The sequence shown here is derived from an EMBL/GenBank/DDBJ whole genome shotgun (WGS) entry which is preliminary data.</text>
</comment>
<gene>
    <name evidence="2" type="ORF">LTR69_002538</name>
</gene>
<sequence>MASARAAPSPGRENDSTEPNTPAQQQQLGGLDYRYGDSAFLAHSFEDDILFICLLLDDFSITFRIPHYSQNNLYACLDLHQAINPNAQVDLDHLTIMSAYNNLLAAARHGVTTTLDELRLNQHVSLRKARDAYWLGVAQIIVKATQYAGFETYIRADFFEKPLKAAIENSSGLNATQTCNYELLVSSLTIDNDLYTRMWKAQVELRDAVLAQRVVVVVAPESIINTEVRTVASEDNTRAALLESFRRAGSLAANAQTTADADHAFRLVDNAMWALRRLEDGDLGEESSDSDNNDDNDEDEEGEEGNGAEEMDWATEDDDDNNNAGSASSSVAPGPSNAATAGPVTARWNYVAGDEYPWRCLTCPNHKAAHSVGIKNKSSMVRHFNLTHGLEGVQLPH</sequence>
<evidence type="ECO:0000313" key="3">
    <source>
        <dbReference type="Proteomes" id="UP001345691"/>
    </source>
</evidence>
<feature type="region of interest" description="Disordered" evidence="1">
    <location>
        <begin position="1"/>
        <end position="25"/>
    </location>
</feature>
<evidence type="ECO:0000313" key="2">
    <source>
        <dbReference type="EMBL" id="KAK5066020.1"/>
    </source>
</evidence>
<evidence type="ECO:0000256" key="1">
    <source>
        <dbReference type="SAM" id="MobiDB-lite"/>
    </source>
</evidence>
<proteinExistence type="predicted"/>
<dbReference type="Proteomes" id="UP001345691">
    <property type="component" value="Unassembled WGS sequence"/>
</dbReference>
<feature type="compositionally biased region" description="Acidic residues" evidence="1">
    <location>
        <begin position="281"/>
        <end position="321"/>
    </location>
</feature>